<dbReference type="Proteomes" id="UP001175353">
    <property type="component" value="Unassembled WGS sequence"/>
</dbReference>
<evidence type="ECO:0000313" key="12">
    <source>
        <dbReference type="Proteomes" id="UP001175353"/>
    </source>
</evidence>
<comment type="subcellular location">
    <subcellularLocation>
        <location evidence="1">Membrane</location>
        <topology evidence="1">Multi-pass membrane protein</topology>
    </subcellularLocation>
</comment>
<dbReference type="Proteomes" id="UP001168146">
    <property type="component" value="Unassembled WGS sequence"/>
</dbReference>
<keyword evidence="12" id="KW-1185">Reference proteome</keyword>
<dbReference type="Gene3D" id="1.20.1250.20">
    <property type="entry name" value="MFS general substrate transporter like domains"/>
    <property type="match status" value="1"/>
</dbReference>
<feature type="transmembrane region" description="Helical" evidence="7">
    <location>
        <begin position="490"/>
        <end position="513"/>
    </location>
</feature>
<accession>A0AAN6FEL3</accession>
<feature type="transmembrane region" description="Helical" evidence="7">
    <location>
        <begin position="387"/>
        <end position="405"/>
    </location>
</feature>
<dbReference type="CDD" id="cd17330">
    <property type="entry name" value="MFS_SLC46_TetA_like"/>
    <property type="match status" value="1"/>
</dbReference>
<feature type="transmembrane region" description="Helical" evidence="7">
    <location>
        <begin position="209"/>
        <end position="227"/>
    </location>
</feature>
<dbReference type="InterPro" id="IPR036259">
    <property type="entry name" value="MFS_trans_sf"/>
</dbReference>
<dbReference type="PANTHER" id="PTHR23504">
    <property type="entry name" value="MAJOR FACILITATOR SUPERFAMILY DOMAIN-CONTAINING PROTEIN 10"/>
    <property type="match status" value="1"/>
</dbReference>
<dbReference type="PANTHER" id="PTHR23504:SF3">
    <property type="entry name" value="MAJOR FACILITATOR SUPERFAMILY (MFS) PROFILE DOMAIN-CONTAINING PROTEIN"/>
    <property type="match status" value="1"/>
</dbReference>
<organism evidence="9 11">
    <name type="scientific">Friedmanniomyces endolithicus</name>
    <dbReference type="NCBI Taxonomy" id="329885"/>
    <lineage>
        <taxon>Eukaryota</taxon>
        <taxon>Fungi</taxon>
        <taxon>Dikarya</taxon>
        <taxon>Ascomycota</taxon>
        <taxon>Pezizomycotina</taxon>
        <taxon>Dothideomycetes</taxon>
        <taxon>Dothideomycetidae</taxon>
        <taxon>Mycosphaerellales</taxon>
        <taxon>Teratosphaeriaceae</taxon>
        <taxon>Friedmanniomyces</taxon>
    </lineage>
</organism>
<feature type="domain" description="Major facilitator superfamily (MFS) profile" evidence="8">
    <location>
        <begin position="81"/>
        <end position="515"/>
    </location>
</feature>
<evidence type="ECO:0000259" key="8">
    <source>
        <dbReference type="PROSITE" id="PS50850"/>
    </source>
</evidence>
<evidence type="ECO:0000256" key="4">
    <source>
        <dbReference type="ARBA" id="ARBA00022989"/>
    </source>
</evidence>
<dbReference type="GO" id="GO:0022857">
    <property type="term" value="F:transmembrane transporter activity"/>
    <property type="evidence" value="ECO:0007669"/>
    <property type="project" value="InterPro"/>
</dbReference>
<feature type="transmembrane region" description="Helical" evidence="7">
    <location>
        <begin position="118"/>
        <end position="140"/>
    </location>
</feature>
<name>A0AAN6FEL3_9PEZI</name>
<feature type="transmembrane region" description="Helical" evidence="7">
    <location>
        <begin position="417"/>
        <end position="438"/>
    </location>
</feature>
<evidence type="ECO:0000256" key="3">
    <source>
        <dbReference type="ARBA" id="ARBA00022692"/>
    </source>
</evidence>
<feature type="region of interest" description="Disordered" evidence="6">
    <location>
        <begin position="1"/>
        <end position="75"/>
    </location>
</feature>
<dbReference type="Pfam" id="PF07690">
    <property type="entry name" value="MFS_1"/>
    <property type="match status" value="1"/>
</dbReference>
<feature type="transmembrane region" description="Helical" evidence="7">
    <location>
        <begin position="317"/>
        <end position="335"/>
    </location>
</feature>
<evidence type="ECO:0000256" key="5">
    <source>
        <dbReference type="ARBA" id="ARBA00023136"/>
    </source>
</evidence>
<keyword evidence="2" id="KW-0813">Transport</keyword>
<feature type="transmembrane region" description="Helical" evidence="7">
    <location>
        <begin position="355"/>
        <end position="375"/>
    </location>
</feature>
<dbReference type="PROSITE" id="PS50850">
    <property type="entry name" value="MFS"/>
    <property type="match status" value="1"/>
</dbReference>
<evidence type="ECO:0000313" key="10">
    <source>
        <dbReference type="EMBL" id="KAK0956129.1"/>
    </source>
</evidence>
<dbReference type="InterPro" id="IPR020846">
    <property type="entry name" value="MFS_dom"/>
</dbReference>
<comment type="caution">
    <text evidence="9">The sequence shown here is derived from an EMBL/GenBank/DDBJ whole genome shotgun (WGS) entry which is preliminary data.</text>
</comment>
<gene>
    <name evidence="9" type="ORF">LTR82_013338</name>
    <name evidence="10" type="ORF">LTR91_022513</name>
</gene>
<evidence type="ECO:0000256" key="2">
    <source>
        <dbReference type="ARBA" id="ARBA00022448"/>
    </source>
</evidence>
<evidence type="ECO:0000256" key="7">
    <source>
        <dbReference type="SAM" id="Phobius"/>
    </source>
</evidence>
<keyword evidence="5 7" id="KW-0472">Membrane</keyword>
<evidence type="ECO:0000256" key="1">
    <source>
        <dbReference type="ARBA" id="ARBA00004141"/>
    </source>
</evidence>
<sequence>MVKSADPTQDGETVTAATESTPLLSAPESVATRPNGDAKPPHANGQTAKSLDHGTQSPSTSSETEREGDNEEEERPMPTLQIILLCYASLAEPVAYFSIFPFINEMIFRLGDLPESSVGFWTGLIESLFSLVQMALMIFYGRAADRLGRKPVLVFSLAGISVATAVFGLSRSLWQMVLARCFAGCFAGSVVTIRTMISENCTKRSQARAFSWYMFSRNLGIFIGPLIGNPNDTGGSLACPTDLSHAPGAFCRAPFFTQFPYALASFVAGALCLTSTLAAQLFLKETLQTAAQKSASDPKPAPPLTTWEVMTSPGVPTVLLIFGHTMFLALAYTAVSPLYQFTSIANGGLSFSDAQIAIFIAVAGVSQAAWMLIGFPPLQRWLGTGRLLRACVAFQPFFMATYPVLNELRRHGYERAFWGTLWPTLVIGSGVAMSFACVQLALNDISPSSAVLATVNALALTVNSGIRAFTPVAFTSLYAVGVKWAWADGHLIWFVLIAVALALYVDCWFLPAAAEGNYGRKKIDEDGEDETR</sequence>
<feature type="transmembrane region" description="Helical" evidence="7">
    <location>
        <begin position="177"/>
        <end position="197"/>
    </location>
</feature>
<dbReference type="GO" id="GO:0016020">
    <property type="term" value="C:membrane"/>
    <property type="evidence" value="ECO:0007669"/>
    <property type="project" value="UniProtKB-SubCell"/>
</dbReference>
<evidence type="ECO:0000313" key="9">
    <source>
        <dbReference type="EMBL" id="KAK0314028.1"/>
    </source>
</evidence>
<feature type="transmembrane region" description="Helical" evidence="7">
    <location>
        <begin position="262"/>
        <end position="283"/>
    </location>
</feature>
<reference evidence="9" key="1">
    <citation type="submission" date="2021-12" db="EMBL/GenBank/DDBJ databases">
        <title>Black yeast isolated from Biological Soil Crust.</title>
        <authorList>
            <person name="Kurbessoian T."/>
        </authorList>
    </citation>
    <scope>NUCLEOTIDE SEQUENCE</scope>
    <source>
        <strain evidence="9">CCFEE 5208</strain>
    </source>
</reference>
<keyword evidence="3 7" id="KW-0812">Transmembrane</keyword>
<dbReference type="SUPFAM" id="SSF103473">
    <property type="entry name" value="MFS general substrate transporter"/>
    <property type="match status" value="1"/>
</dbReference>
<keyword evidence="4 7" id="KW-1133">Transmembrane helix</keyword>
<dbReference type="EMBL" id="JASUXU010000058">
    <property type="protein sequence ID" value="KAK0314028.1"/>
    <property type="molecule type" value="Genomic_DNA"/>
</dbReference>
<feature type="transmembrane region" description="Helical" evidence="7">
    <location>
        <begin position="450"/>
        <end position="470"/>
    </location>
</feature>
<feature type="transmembrane region" description="Helical" evidence="7">
    <location>
        <begin position="82"/>
        <end position="103"/>
    </location>
</feature>
<dbReference type="EMBL" id="JAUJLE010000446">
    <property type="protein sequence ID" value="KAK0956129.1"/>
    <property type="molecule type" value="Genomic_DNA"/>
</dbReference>
<evidence type="ECO:0000313" key="11">
    <source>
        <dbReference type="Proteomes" id="UP001168146"/>
    </source>
</evidence>
<feature type="transmembrane region" description="Helical" evidence="7">
    <location>
        <begin position="152"/>
        <end position="171"/>
    </location>
</feature>
<reference evidence="10" key="2">
    <citation type="submission" date="2023-06" db="EMBL/GenBank/DDBJ databases">
        <title>Black Yeasts Isolated from many extreme environments.</title>
        <authorList>
            <person name="Coleine C."/>
            <person name="Stajich J.E."/>
            <person name="Selbmann L."/>
        </authorList>
    </citation>
    <scope>NUCLEOTIDE SEQUENCE</scope>
    <source>
        <strain evidence="10">CCFEE 5200</strain>
    </source>
</reference>
<dbReference type="AlphaFoldDB" id="A0AAN6FEL3"/>
<protein>
    <recommendedName>
        <fullName evidence="8">Major facilitator superfamily (MFS) profile domain-containing protein</fullName>
    </recommendedName>
</protein>
<proteinExistence type="predicted"/>
<evidence type="ECO:0000256" key="6">
    <source>
        <dbReference type="SAM" id="MobiDB-lite"/>
    </source>
</evidence>
<feature type="compositionally biased region" description="Polar residues" evidence="6">
    <location>
        <begin position="1"/>
        <end position="23"/>
    </location>
</feature>
<dbReference type="InterPro" id="IPR011701">
    <property type="entry name" value="MFS"/>
</dbReference>
<feature type="compositionally biased region" description="Polar residues" evidence="6">
    <location>
        <begin position="44"/>
        <end position="62"/>
    </location>
</feature>